<sequence length="98" mass="10330">MTDTRCAAAHPEDPTPCQGPHDAVTVSDRSGGSAEGCEHHAARLLASLEGGHLAPGSVEGAAIRVFETADRTRPYPWLTDAPRTEASQLSRAEVRAAR</sequence>
<dbReference type="OrthoDB" id="4229493at2"/>
<reference evidence="3" key="1">
    <citation type="submission" date="2016-10" db="EMBL/GenBank/DDBJ databases">
        <authorList>
            <person name="Varghese N."/>
            <person name="Submissions S."/>
        </authorList>
    </citation>
    <scope>NUCLEOTIDE SEQUENCE [LARGE SCALE GENOMIC DNA]</scope>
    <source>
        <strain evidence="3">PL19</strain>
    </source>
</reference>
<name>A0A1I4ME97_9ACTN</name>
<dbReference type="Proteomes" id="UP000198928">
    <property type="component" value="Unassembled WGS sequence"/>
</dbReference>
<dbReference type="EMBL" id="FOSG01000040">
    <property type="protein sequence ID" value="SFM01581.1"/>
    <property type="molecule type" value="Genomic_DNA"/>
</dbReference>
<dbReference type="RefSeq" id="WP_093852608.1">
    <property type="nucleotide sequence ID" value="NZ_FOSG01000040.1"/>
</dbReference>
<evidence type="ECO:0000313" key="2">
    <source>
        <dbReference type="EMBL" id="SFM01581.1"/>
    </source>
</evidence>
<keyword evidence="3" id="KW-1185">Reference proteome</keyword>
<proteinExistence type="predicted"/>
<accession>A0A1I4ME97</accession>
<feature type="region of interest" description="Disordered" evidence="1">
    <location>
        <begin position="71"/>
        <end position="98"/>
    </location>
</feature>
<organism evidence="2 3">
    <name type="scientific">Streptomyces pini</name>
    <dbReference type="NCBI Taxonomy" id="1520580"/>
    <lineage>
        <taxon>Bacteria</taxon>
        <taxon>Bacillati</taxon>
        <taxon>Actinomycetota</taxon>
        <taxon>Actinomycetes</taxon>
        <taxon>Kitasatosporales</taxon>
        <taxon>Streptomycetaceae</taxon>
        <taxon>Streptomyces</taxon>
    </lineage>
</organism>
<evidence type="ECO:0000256" key="1">
    <source>
        <dbReference type="SAM" id="MobiDB-lite"/>
    </source>
</evidence>
<dbReference type="AlphaFoldDB" id="A0A1I4ME97"/>
<protein>
    <submittedName>
        <fullName evidence="2">Uncharacterized protein</fullName>
    </submittedName>
</protein>
<gene>
    <name evidence="2" type="ORF">SAMN05192584_1407</name>
</gene>
<evidence type="ECO:0000313" key="3">
    <source>
        <dbReference type="Proteomes" id="UP000198928"/>
    </source>
</evidence>
<feature type="region of interest" description="Disordered" evidence="1">
    <location>
        <begin position="1"/>
        <end position="35"/>
    </location>
</feature>